<dbReference type="EMBL" id="CP051177">
    <property type="protein sequence ID" value="QKX51151.1"/>
    <property type="molecule type" value="Genomic_DNA"/>
</dbReference>
<sequence length="78" mass="8480">MKPGSSNDHPSNNDSTMDKITQKAKGAFGKDDSHEVGVDGPFQNAPDEGREDVPKGDKVITDHKTGEKKHIENTGDKY</sequence>
<evidence type="ECO:0000313" key="3">
    <source>
        <dbReference type="Proteomes" id="UP000509222"/>
    </source>
</evidence>
<evidence type="ECO:0000313" key="2">
    <source>
        <dbReference type="EMBL" id="QKX51151.1"/>
    </source>
</evidence>
<feature type="compositionally biased region" description="Polar residues" evidence="1">
    <location>
        <begin position="1"/>
        <end position="15"/>
    </location>
</feature>
<name>A0A7H8QCC5_9BACL</name>
<gene>
    <name evidence="2" type="ORF">HF394_11425</name>
</gene>
<dbReference type="Proteomes" id="UP000509222">
    <property type="component" value="Chromosome"/>
</dbReference>
<feature type="region of interest" description="Disordered" evidence="1">
    <location>
        <begin position="1"/>
        <end position="78"/>
    </location>
</feature>
<evidence type="ECO:0000256" key="1">
    <source>
        <dbReference type="SAM" id="MobiDB-lite"/>
    </source>
</evidence>
<reference evidence="3" key="2">
    <citation type="submission" date="2020-06" db="EMBL/GenBank/DDBJ databases">
        <title>Isolation of Planomicrobium glaciei.</title>
        <authorList>
            <person name="Malisova L."/>
            <person name="Safrankova R."/>
            <person name="Jakubu V."/>
            <person name="Spanelova P."/>
        </authorList>
    </citation>
    <scope>NUCLEOTIDE SEQUENCE [LARGE SCALE GENOMIC DNA]</scope>
    <source>
        <strain evidence="3">NRL-ATB46093</strain>
    </source>
</reference>
<protein>
    <submittedName>
        <fullName evidence="2">Uncharacterized protein</fullName>
    </submittedName>
</protein>
<accession>A0A7H8QCC5</accession>
<keyword evidence="3" id="KW-1185">Reference proteome</keyword>
<dbReference type="AlphaFoldDB" id="A0A7H8QCC5"/>
<feature type="compositionally biased region" description="Basic and acidic residues" evidence="1">
    <location>
        <begin position="28"/>
        <end position="37"/>
    </location>
</feature>
<organism evidence="2 3">
    <name type="scientific">Planococcus glaciei</name>
    <dbReference type="NCBI Taxonomy" id="459472"/>
    <lineage>
        <taxon>Bacteria</taxon>
        <taxon>Bacillati</taxon>
        <taxon>Bacillota</taxon>
        <taxon>Bacilli</taxon>
        <taxon>Bacillales</taxon>
        <taxon>Caryophanaceae</taxon>
        <taxon>Planococcus</taxon>
    </lineage>
</organism>
<proteinExistence type="predicted"/>
<reference evidence="2 3" key="1">
    <citation type="submission" date="2020-04" db="EMBL/GenBank/DDBJ databases">
        <authorList>
            <person name="Pajer P."/>
            <person name="Broz P."/>
        </authorList>
    </citation>
    <scope>NUCLEOTIDE SEQUENCE [LARGE SCALE GENOMIC DNA]</scope>
    <source>
        <strain evidence="3">NRL-ATB46093</strain>
    </source>
</reference>
<feature type="compositionally biased region" description="Basic and acidic residues" evidence="1">
    <location>
        <begin position="47"/>
        <end position="78"/>
    </location>
</feature>
<dbReference type="RefSeq" id="WP_036804201.1">
    <property type="nucleotide sequence ID" value="NZ_CP051177.1"/>
</dbReference>